<name>A0A395MVB0_9HYPO</name>
<dbReference type="EMBL" id="PXXK01000090">
    <property type="protein sequence ID" value="RFN51822.1"/>
    <property type="molecule type" value="Genomic_DNA"/>
</dbReference>
<proteinExistence type="predicted"/>
<evidence type="ECO:0000313" key="1">
    <source>
        <dbReference type="EMBL" id="RFN51822.1"/>
    </source>
</evidence>
<protein>
    <submittedName>
        <fullName evidence="1">Uncharacterized protein</fullName>
    </submittedName>
</protein>
<dbReference type="AlphaFoldDB" id="A0A395MVB0"/>
<accession>A0A395MVB0</accession>
<keyword evidence="2" id="KW-1185">Reference proteome</keyword>
<reference evidence="1 2" key="1">
    <citation type="journal article" date="2018" name="PLoS Pathog.">
        <title>Evolution of structural diversity of trichothecenes, a family of toxins produced by plant pathogenic and entomopathogenic fungi.</title>
        <authorList>
            <person name="Proctor R.H."/>
            <person name="McCormick S.P."/>
            <person name="Kim H.S."/>
            <person name="Cardoza R.E."/>
            <person name="Stanley A.M."/>
            <person name="Lindo L."/>
            <person name="Kelly A."/>
            <person name="Brown D.W."/>
            <person name="Lee T."/>
            <person name="Vaughan M.M."/>
            <person name="Alexander N.J."/>
            <person name="Busman M."/>
            <person name="Gutierrez S."/>
        </authorList>
    </citation>
    <scope>NUCLEOTIDE SEQUENCE [LARGE SCALE GENOMIC DNA]</scope>
    <source>
        <strain evidence="1 2">NRRL 13405</strain>
    </source>
</reference>
<sequence length="121" mass="13830">MSHETRQPTTVIVLTKPWNASWDGHERNDQAITRSITDAHVNVGFEMAKQWEDTRSVTIGARSETVRTHGYERIVTIVSHTRSPDRTKTKKKWNGERSFNWQGSGEVTFKVDSFAEDAPTN</sequence>
<organism evidence="1 2">
    <name type="scientific">Fusarium flagelliforme</name>
    <dbReference type="NCBI Taxonomy" id="2675880"/>
    <lineage>
        <taxon>Eukaryota</taxon>
        <taxon>Fungi</taxon>
        <taxon>Dikarya</taxon>
        <taxon>Ascomycota</taxon>
        <taxon>Pezizomycotina</taxon>
        <taxon>Sordariomycetes</taxon>
        <taxon>Hypocreomycetidae</taxon>
        <taxon>Hypocreales</taxon>
        <taxon>Nectriaceae</taxon>
        <taxon>Fusarium</taxon>
        <taxon>Fusarium incarnatum-equiseti species complex</taxon>
    </lineage>
</organism>
<dbReference type="Proteomes" id="UP000265631">
    <property type="component" value="Unassembled WGS sequence"/>
</dbReference>
<comment type="caution">
    <text evidence="1">The sequence shown here is derived from an EMBL/GenBank/DDBJ whole genome shotgun (WGS) entry which is preliminary data.</text>
</comment>
<gene>
    <name evidence="1" type="ORF">FIE12Z_3876</name>
</gene>
<evidence type="ECO:0000313" key="2">
    <source>
        <dbReference type="Proteomes" id="UP000265631"/>
    </source>
</evidence>